<proteinExistence type="predicted"/>
<evidence type="ECO:0000259" key="1">
    <source>
        <dbReference type="SMART" id="SM00256"/>
    </source>
</evidence>
<sequence>MSFSSSPQEQELIPSLPNDIALNILARVPRSQHPSLSLVSKPIRSLLSSPPFFAARTALHSTESIFYLTSLNKSESWYALYRHPNNIFAPFPIPPIPSSSYPHDAAFAVLGPNIYVIGGTLCSSGPPSYMSSFFCSGEPDIPSAEVWVLDCRFNRWGPGPTMLTARSHAIANVVDGKIYVMGGVSEFSRGIKAEVLDPAVGNWVELPCPFHIRKPTLLKERFYFRDRCVERNGGVTGLFVRPIIYPFTIPGEASAVVDEKVYINTQVHDEIYHQVVFDTRSGAWDCVVGWENKLYLGPVLVDGVIYDYNRRGKIRGFDVKKRTWMSANIDGRAESNTFIFAHADGKFILIWGDEVVKCNEIEVHWNGDGELLARICSTHEIVSIPRHYAKQHCLAVVL</sequence>
<protein>
    <recommendedName>
        <fullName evidence="1">F-box domain-containing protein</fullName>
    </recommendedName>
</protein>
<dbReference type="CDD" id="cd22152">
    <property type="entry name" value="F-box_AtAFR-like"/>
    <property type="match status" value="1"/>
</dbReference>
<dbReference type="Pfam" id="PF25210">
    <property type="entry name" value="Kelch_FKB95"/>
    <property type="match status" value="1"/>
</dbReference>
<name>A0AAN9IM80_CROPI</name>
<dbReference type="PANTHER" id="PTHR24414:SF23">
    <property type="entry name" value="F-BOX_KELCH-REPEAT PROTEIN SKIP6"/>
    <property type="match status" value="1"/>
</dbReference>
<dbReference type="InterPro" id="IPR050354">
    <property type="entry name" value="F-box/kelch-repeat_ARATH"/>
</dbReference>
<evidence type="ECO:0000313" key="2">
    <source>
        <dbReference type="EMBL" id="KAK7282599.1"/>
    </source>
</evidence>
<keyword evidence="3" id="KW-1185">Reference proteome</keyword>
<dbReference type="PANTHER" id="PTHR24414">
    <property type="entry name" value="F-BOX/KELCH-REPEAT PROTEIN SKIP4"/>
    <property type="match status" value="1"/>
</dbReference>
<dbReference type="InterPro" id="IPR036047">
    <property type="entry name" value="F-box-like_dom_sf"/>
</dbReference>
<comment type="caution">
    <text evidence="2">The sequence shown here is derived from an EMBL/GenBank/DDBJ whole genome shotgun (WGS) entry which is preliminary data.</text>
</comment>
<dbReference type="Pfam" id="PF00646">
    <property type="entry name" value="F-box"/>
    <property type="match status" value="1"/>
</dbReference>
<dbReference type="EMBL" id="JAYWIO010000002">
    <property type="protein sequence ID" value="KAK7282599.1"/>
    <property type="molecule type" value="Genomic_DNA"/>
</dbReference>
<dbReference type="Proteomes" id="UP001372338">
    <property type="component" value="Unassembled WGS sequence"/>
</dbReference>
<organism evidence="2 3">
    <name type="scientific">Crotalaria pallida</name>
    <name type="common">Smooth rattlebox</name>
    <name type="synonym">Crotalaria striata</name>
    <dbReference type="NCBI Taxonomy" id="3830"/>
    <lineage>
        <taxon>Eukaryota</taxon>
        <taxon>Viridiplantae</taxon>
        <taxon>Streptophyta</taxon>
        <taxon>Embryophyta</taxon>
        <taxon>Tracheophyta</taxon>
        <taxon>Spermatophyta</taxon>
        <taxon>Magnoliopsida</taxon>
        <taxon>eudicotyledons</taxon>
        <taxon>Gunneridae</taxon>
        <taxon>Pentapetalae</taxon>
        <taxon>rosids</taxon>
        <taxon>fabids</taxon>
        <taxon>Fabales</taxon>
        <taxon>Fabaceae</taxon>
        <taxon>Papilionoideae</taxon>
        <taxon>50 kb inversion clade</taxon>
        <taxon>genistoids sensu lato</taxon>
        <taxon>core genistoids</taxon>
        <taxon>Crotalarieae</taxon>
        <taxon>Crotalaria</taxon>
    </lineage>
</organism>
<dbReference type="Gene3D" id="2.120.10.80">
    <property type="entry name" value="Kelch-type beta propeller"/>
    <property type="match status" value="1"/>
</dbReference>
<feature type="domain" description="F-box" evidence="1">
    <location>
        <begin position="16"/>
        <end position="56"/>
    </location>
</feature>
<dbReference type="InterPro" id="IPR057499">
    <property type="entry name" value="Kelch_FKB95"/>
</dbReference>
<dbReference type="SUPFAM" id="SSF117281">
    <property type="entry name" value="Kelch motif"/>
    <property type="match status" value="1"/>
</dbReference>
<dbReference type="AlphaFoldDB" id="A0AAN9IM80"/>
<dbReference type="SMART" id="SM00256">
    <property type="entry name" value="FBOX"/>
    <property type="match status" value="1"/>
</dbReference>
<gene>
    <name evidence="2" type="ORF">RIF29_11508</name>
</gene>
<reference evidence="2 3" key="1">
    <citation type="submission" date="2024-01" db="EMBL/GenBank/DDBJ databases">
        <title>The genomes of 5 underutilized Papilionoideae crops provide insights into root nodulation and disease resistanc.</title>
        <authorList>
            <person name="Yuan L."/>
        </authorList>
    </citation>
    <scope>NUCLEOTIDE SEQUENCE [LARGE SCALE GENOMIC DNA]</scope>
    <source>
        <strain evidence="2">ZHUSHIDOU_FW_LH</strain>
        <tissue evidence="2">Leaf</tissue>
    </source>
</reference>
<dbReference type="InterPro" id="IPR001810">
    <property type="entry name" value="F-box_dom"/>
</dbReference>
<dbReference type="InterPro" id="IPR015915">
    <property type="entry name" value="Kelch-typ_b-propeller"/>
</dbReference>
<evidence type="ECO:0000313" key="3">
    <source>
        <dbReference type="Proteomes" id="UP001372338"/>
    </source>
</evidence>
<accession>A0AAN9IM80</accession>
<dbReference type="SUPFAM" id="SSF81383">
    <property type="entry name" value="F-box domain"/>
    <property type="match status" value="1"/>
</dbReference>